<feature type="active site" evidence="2">
    <location>
        <position position="272"/>
    </location>
</feature>
<dbReference type="InterPro" id="IPR011029">
    <property type="entry name" value="DEATH-like_dom_sf"/>
</dbReference>
<dbReference type="GO" id="GO:0072557">
    <property type="term" value="C:IPAF inflammasome complex"/>
    <property type="evidence" value="ECO:0007669"/>
    <property type="project" value="TreeGrafter"/>
</dbReference>
<dbReference type="Gene3D" id="3.40.50.1460">
    <property type="match status" value="1"/>
</dbReference>
<dbReference type="PANTHER" id="PTHR47901">
    <property type="entry name" value="CASPASE RECRUITMENT DOMAIN-CONTAINING PROTEIN 18"/>
    <property type="match status" value="1"/>
</dbReference>
<dbReference type="CDD" id="cd00032">
    <property type="entry name" value="CASc"/>
    <property type="match status" value="1"/>
</dbReference>
<keyword evidence="8" id="KW-1185">Reference proteome</keyword>
<dbReference type="Proteomes" id="UP000261620">
    <property type="component" value="Unplaced"/>
</dbReference>
<feature type="domain" description="Caspase family p10" evidence="4">
    <location>
        <begin position="308"/>
        <end position="393"/>
    </location>
</feature>
<reference evidence="7" key="2">
    <citation type="submission" date="2025-09" db="UniProtKB">
        <authorList>
            <consortium name="Ensembl"/>
        </authorList>
    </citation>
    <scope>IDENTIFICATION</scope>
</reference>
<proteinExistence type="inferred from homology"/>
<dbReference type="GO" id="GO:0004197">
    <property type="term" value="F:cysteine-type endopeptidase activity"/>
    <property type="evidence" value="ECO:0007669"/>
    <property type="project" value="InterPro"/>
</dbReference>
<dbReference type="SMART" id="SM00115">
    <property type="entry name" value="CASc"/>
    <property type="match status" value="1"/>
</dbReference>
<comment type="similarity">
    <text evidence="1 3">Belongs to the peptidase C14A family.</text>
</comment>
<dbReference type="Ensembl" id="ENSMMOT00000017019.1">
    <property type="protein sequence ID" value="ENSMMOP00000016742.1"/>
    <property type="gene ID" value="ENSMMOG00000012580.1"/>
</dbReference>
<dbReference type="GO" id="GO:0072559">
    <property type="term" value="C:NLRP3 inflammasome complex"/>
    <property type="evidence" value="ECO:0007669"/>
    <property type="project" value="TreeGrafter"/>
</dbReference>
<dbReference type="Pfam" id="PF00656">
    <property type="entry name" value="Peptidase_C14"/>
    <property type="match status" value="1"/>
</dbReference>
<accession>A0A3Q3WW75</accession>
<dbReference type="GO" id="GO:0097169">
    <property type="term" value="C:AIM2 inflammasome complex"/>
    <property type="evidence" value="ECO:0007669"/>
    <property type="project" value="TreeGrafter"/>
</dbReference>
<evidence type="ECO:0000259" key="4">
    <source>
        <dbReference type="PROSITE" id="PS50207"/>
    </source>
</evidence>
<dbReference type="GO" id="GO:0042981">
    <property type="term" value="P:regulation of apoptotic process"/>
    <property type="evidence" value="ECO:0007669"/>
    <property type="project" value="InterPro"/>
</dbReference>
<dbReference type="AlphaFoldDB" id="A0A3Q3WW75"/>
<dbReference type="SUPFAM" id="SSF52129">
    <property type="entry name" value="Caspase-like"/>
    <property type="match status" value="1"/>
</dbReference>
<dbReference type="InterPro" id="IPR002398">
    <property type="entry name" value="Pept_C14"/>
</dbReference>
<dbReference type="PROSITE" id="PS01122">
    <property type="entry name" value="CASPASE_CYS"/>
    <property type="match status" value="1"/>
</dbReference>
<dbReference type="PROSITE" id="PS50207">
    <property type="entry name" value="CASPASE_P10"/>
    <property type="match status" value="1"/>
</dbReference>
<dbReference type="InterPro" id="IPR033139">
    <property type="entry name" value="Caspase_cys_AS"/>
</dbReference>
<dbReference type="GO" id="GO:0050727">
    <property type="term" value="P:regulation of inflammatory response"/>
    <property type="evidence" value="ECO:0007669"/>
    <property type="project" value="TreeGrafter"/>
</dbReference>
<dbReference type="InterPro" id="IPR029030">
    <property type="entry name" value="Caspase-like_dom_sf"/>
</dbReference>
<dbReference type="GO" id="GO:0006508">
    <property type="term" value="P:proteolysis"/>
    <property type="evidence" value="ECO:0007669"/>
    <property type="project" value="InterPro"/>
</dbReference>
<dbReference type="PRINTS" id="PR00376">
    <property type="entry name" value="IL1BCENZYME"/>
</dbReference>
<dbReference type="PROSITE" id="PS50208">
    <property type="entry name" value="CASPASE_P20"/>
    <property type="match status" value="1"/>
</dbReference>
<evidence type="ECO:0000259" key="6">
    <source>
        <dbReference type="PROSITE" id="PS50209"/>
    </source>
</evidence>
<feature type="domain" description="CARD" evidence="6">
    <location>
        <begin position="1"/>
        <end position="94"/>
    </location>
</feature>
<sequence length="398" mass="44888">MPSPLDMQLSRVRPRFVDKVSLNMINQLLDDILLDGVVNNGERESIIEENGIRSDRARRLIDIVIKKGDRASRKLIASIQSRDPELYSELGLSCGQPAPRGELAYSAEPQVEMKWSSSLSLATDSFWLEKQNDREVYCGTKESIANRVALLITNIKFTNEKKNRYGAEKDEENMKSLLTNLGYEVVKHTNLTGKAIDEAFIEFSKHPKLTKTDSVVVVIMSHGKLGAVLGVDTQSGTAFDDEFPINNIYKHLGPENCPALLDKPKIIIIQACRGAKKGSVILRDSANPAVLCDNASMSAAEENIDDDGFRRVHKEKDFISLLSSTPDTESYRHKMYGSFLIQYVVEVFNTYAHKDDIEELFRKVMYRFEDIKSIVQMPNKDRCSLTKTFYFYPGLAGI</sequence>
<feature type="active site" evidence="2">
    <location>
        <position position="222"/>
    </location>
</feature>
<dbReference type="InterPro" id="IPR001315">
    <property type="entry name" value="CARD"/>
</dbReference>
<dbReference type="InterPro" id="IPR002138">
    <property type="entry name" value="Pept_C14_p10"/>
</dbReference>
<evidence type="ECO:0000256" key="3">
    <source>
        <dbReference type="RuleBase" id="RU003971"/>
    </source>
</evidence>
<dbReference type="PANTHER" id="PTHR47901:SF3">
    <property type="entry name" value="CASPASE-1"/>
    <property type="match status" value="1"/>
</dbReference>
<evidence type="ECO:0000313" key="8">
    <source>
        <dbReference type="Proteomes" id="UP000261620"/>
    </source>
</evidence>
<dbReference type="CDD" id="cd08325">
    <property type="entry name" value="CARD_CASP1-like"/>
    <property type="match status" value="1"/>
</dbReference>
<dbReference type="PROSITE" id="PS50209">
    <property type="entry name" value="CARD"/>
    <property type="match status" value="1"/>
</dbReference>
<organism evidence="7 8">
    <name type="scientific">Mola mola</name>
    <name type="common">Ocean sunfish</name>
    <name type="synonym">Tetraodon mola</name>
    <dbReference type="NCBI Taxonomy" id="94237"/>
    <lineage>
        <taxon>Eukaryota</taxon>
        <taxon>Metazoa</taxon>
        <taxon>Chordata</taxon>
        <taxon>Craniata</taxon>
        <taxon>Vertebrata</taxon>
        <taxon>Euteleostomi</taxon>
        <taxon>Actinopterygii</taxon>
        <taxon>Neopterygii</taxon>
        <taxon>Teleostei</taxon>
        <taxon>Neoteleostei</taxon>
        <taxon>Acanthomorphata</taxon>
        <taxon>Eupercaria</taxon>
        <taxon>Tetraodontiformes</taxon>
        <taxon>Molidae</taxon>
        <taxon>Mola</taxon>
    </lineage>
</organism>
<name>A0A3Q3WW75_MOLML</name>
<evidence type="ECO:0000256" key="2">
    <source>
        <dbReference type="PIRSR" id="PIRSR038001-1"/>
    </source>
</evidence>
<dbReference type="SUPFAM" id="SSF47986">
    <property type="entry name" value="DEATH domain"/>
    <property type="match status" value="1"/>
</dbReference>
<dbReference type="InterPro" id="IPR011600">
    <property type="entry name" value="Pept_C14_caspase"/>
</dbReference>
<dbReference type="SMART" id="SM00114">
    <property type="entry name" value="CARD"/>
    <property type="match status" value="1"/>
</dbReference>
<evidence type="ECO:0000259" key="5">
    <source>
        <dbReference type="PROSITE" id="PS50208"/>
    </source>
</evidence>
<dbReference type="STRING" id="94237.ENSMMOP00000016742"/>
<dbReference type="InterPro" id="IPR001309">
    <property type="entry name" value="Pept_C14_p20"/>
</dbReference>
<reference evidence="7" key="1">
    <citation type="submission" date="2025-08" db="UniProtKB">
        <authorList>
            <consortium name="Ensembl"/>
        </authorList>
    </citation>
    <scope>IDENTIFICATION</scope>
</reference>
<evidence type="ECO:0000256" key="1">
    <source>
        <dbReference type="ARBA" id="ARBA00010134"/>
    </source>
</evidence>
<dbReference type="PIRSF" id="PIRSF038001">
    <property type="entry name" value="Caspase_ICE"/>
    <property type="match status" value="1"/>
</dbReference>
<protein>
    <submittedName>
        <fullName evidence="7">Uncharacterized protein</fullName>
    </submittedName>
</protein>
<feature type="domain" description="Caspase family p20" evidence="5">
    <location>
        <begin position="145"/>
        <end position="276"/>
    </location>
</feature>
<dbReference type="InterPro" id="IPR015917">
    <property type="entry name" value="Pept_C14A"/>
</dbReference>
<dbReference type="Gene3D" id="1.10.533.10">
    <property type="entry name" value="Death Domain, Fas"/>
    <property type="match status" value="1"/>
</dbReference>
<evidence type="ECO:0000313" key="7">
    <source>
        <dbReference type="Ensembl" id="ENSMMOP00000016742.1"/>
    </source>
</evidence>
<dbReference type="Pfam" id="PF00619">
    <property type="entry name" value="CARD"/>
    <property type="match status" value="1"/>
</dbReference>